<comment type="cofactor">
    <cofactor evidence="7">
        <name>a divalent metal cation</name>
        <dbReference type="ChEBI" id="CHEBI:60240"/>
    </cofactor>
    <text evidence="7">Binds 2 divalent metal cations per subunit.</text>
</comment>
<evidence type="ECO:0000313" key="9">
    <source>
        <dbReference type="Proteomes" id="UP000294581"/>
    </source>
</evidence>
<comment type="similarity">
    <text evidence="1 6">Belongs to the peptidase M42 family.</text>
</comment>
<comment type="caution">
    <text evidence="8">The sequence shown here is derived from an EMBL/GenBank/DDBJ whole genome shotgun (WGS) entry which is preliminary data.</text>
</comment>
<dbReference type="SUPFAM" id="SSF53187">
    <property type="entry name" value="Zn-dependent exopeptidases"/>
    <property type="match status" value="1"/>
</dbReference>
<evidence type="ECO:0000256" key="6">
    <source>
        <dbReference type="PIRNR" id="PIRNR001123"/>
    </source>
</evidence>
<organism evidence="8 9">
    <name type="scientific">Alicyclobacillus sacchari</name>
    <dbReference type="NCBI Taxonomy" id="392010"/>
    <lineage>
        <taxon>Bacteria</taxon>
        <taxon>Bacillati</taxon>
        <taxon>Bacillota</taxon>
        <taxon>Bacilli</taxon>
        <taxon>Bacillales</taxon>
        <taxon>Alicyclobacillaceae</taxon>
        <taxon>Alicyclobacillus</taxon>
    </lineage>
</organism>
<dbReference type="Proteomes" id="UP000294581">
    <property type="component" value="Unassembled WGS sequence"/>
</dbReference>
<evidence type="ECO:0000256" key="1">
    <source>
        <dbReference type="ARBA" id="ARBA00006272"/>
    </source>
</evidence>
<dbReference type="Gene3D" id="3.40.630.10">
    <property type="entry name" value="Zn peptidases"/>
    <property type="match status" value="1"/>
</dbReference>
<feature type="binding site" evidence="7">
    <location>
        <position position="162"/>
    </location>
    <ligand>
        <name>Zn(2+)</name>
        <dbReference type="ChEBI" id="CHEBI:29105"/>
        <label>2</label>
    </ligand>
</feature>
<dbReference type="EMBL" id="SORF01000002">
    <property type="protein sequence ID" value="TDY50725.1"/>
    <property type="molecule type" value="Genomic_DNA"/>
</dbReference>
<evidence type="ECO:0000256" key="2">
    <source>
        <dbReference type="ARBA" id="ARBA00022438"/>
    </source>
</evidence>
<dbReference type="PIRSF" id="PIRSF001123">
    <property type="entry name" value="PepA_GA"/>
    <property type="match status" value="1"/>
</dbReference>
<dbReference type="OrthoDB" id="9772053at2"/>
<dbReference type="GO" id="GO:0006508">
    <property type="term" value="P:proteolysis"/>
    <property type="evidence" value="ECO:0007669"/>
    <property type="project" value="UniProtKB-KW"/>
</dbReference>
<feature type="binding site" evidence="7">
    <location>
        <position position="60"/>
    </location>
    <ligand>
        <name>Zn(2+)</name>
        <dbReference type="ChEBI" id="CHEBI:29105"/>
        <label>1</label>
    </ligand>
</feature>
<name>A0A4R8LV80_9BACL</name>
<dbReference type="Gene3D" id="2.40.30.40">
    <property type="entry name" value="Peptidase M42, domain 2"/>
    <property type="match status" value="1"/>
</dbReference>
<dbReference type="PANTHER" id="PTHR32481">
    <property type="entry name" value="AMINOPEPTIDASE"/>
    <property type="match status" value="1"/>
</dbReference>
<feature type="binding site" evidence="7">
    <location>
        <position position="162"/>
    </location>
    <ligand>
        <name>Zn(2+)</name>
        <dbReference type="ChEBI" id="CHEBI:29105"/>
        <label>1</label>
    </ligand>
</feature>
<dbReference type="InterPro" id="IPR023367">
    <property type="entry name" value="Peptidase_M42_dom2"/>
</dbReference>
<evidence type="ECO:0000256" key="5">
    <source>
        <dbReference type="ARBA" id="ARBA00022801"/>
    </source>
</evidence>
<dbReference type="GO" id="GO:0004177">
    <property type="term" value="F:aminopeptidase activity"/>
    <property type="evidence" value="ECO:0007669"/>
    <property type="project" value="UniProtKB-UniRule"/>
</dbReference>
<feature type="binding site" evidence="7">
    <location>
        <position position="215"/>
    </location>
    <ligand>
        <name>Zn(2+)</name>
        <dbReference type="ChEBI" id="CHEBI:29105"/>
        <label>1</label>
    </ligand>
</feature>
<dbReference type="InterPro" id="IPR051464">
    <property type="entry name" value="Peptidase_M42_aminopept"/>
</dbReference>
<reference evidence="8 9" key="1">
    <citation type="submission" date="2019-03" db="EMBL/GenBank/DDBJ databases">
        <title>Genomic Encyclopedia of Type Strains, Phase IV (KMG-IV): sequencing the most valuable type-strain genomes for metagenomic binning, comparative biology and taxonomic classification.</title>
        <authorList>
            <person name="Goeker M."/>
        </authorList>
    </citation>
    <scope>NUCLEOTIDE SEQUENCE [LARGE SCALE GENOMIC DNA]</scope>
    <source>
        <strain evidence="8 9">DSM 17974</strain>
    </source>
</reference>
<keyword evidence="3" id="KW-0645">Protease</keyword>
<keyword evidence="9" id="KW-1185">Reference proteome</keyword>
<dbReference type="Pfam" id="PF05343">
    <property type="entry name" value="Peptidase_M42"/>
    <property type="match status" value="1"/>
</dbReference>
<evidence type="ECO:0000256" key="4">
    <source>
        <dbReference type="ARBA" id="ARBA00022723"/>
    </source>
</evidence>
<protein>
    <submittedName>
        <fullName evidence="8">Endoglucanase</fullName>
    </submittedName>
</protein>
<keyword evidence="2" id="KW-0031">Aminopeptidase</keyword>
<sequence>MKEWIVRLAAEIAPSGSEGRITSVLLDAVQDIADETHMDALGNAIATKRGEGPHVMIAAHMDEPGVMVIDIDDDGFLRVIPTGGLTASEAAFRQVAFTNGTVGLVCLEDGEKRPEQFEQLFVDIGAKHRQEAESRAFIGLGGVLGTGVADIGNGRLLGRALDNRVGCAIALHAFRELAQLGRYVSVVFTAQNAPGARAAQAAAFALEPDLAIVVDGVPASDVPGGKRTALKLGAGPAFKVMDAGTVAPLSVKQLIEDAADALGLTLQYEVWPGGRSDTGAIQLTREGILAAGISYPVHTAGAAEALVDLADVEATLRLLVAAVQTFGQ</sequence>
<evidence type="ECO:0000256" key="7">
    <source>
        <dbReference type="PIRSR" id="PIRSR001123-2"/>
    </source>
</evidence>
<evidence type="ECO:0000313" key="8">
    <source>
        <dbReference type="EMBL" id="TDY50725.1"/>
    </source>
</evidence>
<gene>
    <name evidence="8" type="ORF">C7445_102285</name>
</gene>
<dbReference type="SUPFAM" id="SSF101821">
    <property type="entry name" value="Aminopeptidase/glucanase lid domain"/>
    <property type="match status" value="1"/>
</dbReference>
<dbReference type="PANTHER" id="PTHR32481:SF0">
    <property type="entry name" value="AMINOPEPTIDASE YPDE-RELATED"/>
    <property type="match status" value="1"/>
</dbReference>
<dbReference type="InterPro" id="IPR008007">
    <property type="entry name" value="Peptidase_M42"/>
</dbReference>
<dbReference type="RefSeq" id="WP_134158647.1">
    <property type="nucleotide sequence ID" value="NZ_SORF01000002.1"/>
</dbReference>
<proteinExistence type="inferred from homology"/>
<dbReference type="AlphaFoldDB" id="A0A4R8LV80"/>
<dbReference type="GO" id="GO:0046872">
    <property type="term" value="F:metal ion binding"/>
    <property type="evidence" value="ECO:0007669"/>
    <property type="project" value="UniProtKB-UniRule"/>
</dbReference>
<accession>A0A4R8LV80</accession>
<keyword evidence="4 7" id="KW-0479">Metal-binding</keyword>
<keyword evidence="5" id="KW-0378">Hydrolase</keyword>
<evidence type="ECO:0000256" key="3">
    <source>
        <dbReference type="ARBA" id="ARBA00022670"/>
    </source>
</evidence>